<dbReference type="SMART" id="SM00320">
    <property type="entry name" value="WD40"/>
    <property type="match status" value="2"/>
</dbReference>
<dbReference type="OrthoDB" id="10264376at2759"/>
<feature type="non-terminal residue" evidence="5">
    <location>
        <position position="149"/>
    </location>
</feature>
<dbReference type="AlphaFoldDB" id="A0A3P7J6M8"/>
<dbReference type="EMBL" id="UYYB01031251">
    <property type="protein sequence ID" value="VDM73544.1"/>
    <property type="molecule type" value="Genomic_DNA"/>
</dbReference>
<dbReference type="Gene3D" id="2.130.10.10">
    <property type="entry name" value="YVTN repeat-like/Quinoprotein amine dehydrogenase"/>
    <property type="match status" value="1"/>
</dbReference>
<evidence type="ECO:0000256" key="1">
    <source>
        <dbReference type="ARBA" id="ARBA00022574"/>
    </source>
</evidence>
<evidence type="ECO:0008006" key="7">
    <source>
        <dbReference type="Google" id="ProtNLM"/>
    </source>
</evidence>
<sequence>MLPPGFVPDKTVIIGEDGTSAPKEKSKVVNDDDDEDFEDYAGDGIPTVNLIPTACEAKLIHSGKPVSALRFEPNGVRFASGGVDYQVKIFDFQKMDMSLRADKELLPVESHVINDIAFSANGENMLVCSSKAQVHLLDRSGKLWAETIR</sequence>
<dbReference type="GO" id="GO:0005634">
    <property type="term" value="C:nucleus"/>
    <property type="evidence" value="ECO:0007669"/>
    <property type="project" value="TreeGrafter"/>
</dbReference>
<keyword evidence="1" id="KW-0853">WD repeat</keyword>
<evidence type="ECO:0000256" key="2">
    <source>
        <dbReference type="ARBA" id="ARBA00022737"/>
    </source>
</evidence>
<evidence type="ECO:0000256" key="3">
    <source>
        <dbReference type="ARBA" id="ARBA00038343"/>
    </source>
</evidence>
<evidence type="ECO:0000256" key="4">
    <source>
        <dbReference type="SAM" id="MobiDB-lite"/>
    </source>
</evidence>
<evidence type="ECO:0000313" key="5">
    <source>
        <dbReference type="EMBL" id="VDM73544.1"/>
    </source>
</evidence>
<accession>A0A3P7J6M8</accession>
<dbReference type="PANTHER" id="PTHR16017">
    <property type="entry name" value="GASTRULATION DEFECTIVE PROTEIN 1-RELATED"/>
    <property type="match status" value="1"/>
</dbReference>
<gene>
    <name evidence="5" type="ORF">SVUK_LOCUS8542</name>
</gene>
<proteinExistence type="inferred from homology"/>
<dbReference type="InterPro" id="IPR001680">
    <property type="entry name" value="WD40_rpt"/>
</dbReference>
<evidence type="ECO:0000313" key="6">
    <source>
        <dbReference type="Proteomes" id="UP000270094"/>
    </source>
</evidence>
<dbReference type="InterPro" id="IPR015943">
    <property type="entry name" value="WD40/YVTN_repeat-like_dom_sf"/>
</dbReference>
<dbReference type="Pfam" id="PF00400">
    <property type="entry name" value="WD40"/>
    <property type="match status" value="1"/>
</dbReference>
<dbReference type="Proteomes" id="UP000270094">
    <property type="component" value="Unassembled WGS sequence"/>
</dbReference>
<dbReference type="InterPro" id="IPR036322">
    <property type="entry name" value="WD40_repeat_dom_sf"/>
</dbReference>
<reference evidence="5 6" key="1">
    <citation type="submission" date="2018-11" db="EMBL/GenBank/DDBJ databases">
        <authorList>
            <consortium name="Pathogen Informatics"/>
        </authorList>
    </citation>
    <scope>NUCLEOTIDE SEQUENCE [LARGE SCALE GENOMIC DNA]</scope>
</reference>
<name>A0A3P7J6M8_STRVU</name>
<keyword evidence="6" id="KW-1185">Reference proteome</keyword>
<dbReference type="SUPFAM" id="SSF50978">
    <property type="entry name" value="WD40 repeat-like"/>
    <property type="match status" value="1"/>
</dbReference>
<organism evidence="5 6">
    <name type="scientific">Strongylus vulgaris</name>
    <name type="common">Blood worm</name>
    <dbReference type="NCBI Taxonomy" id="40348"/>
    <lineage>
        <taxon>Eukaryota</taxon>
        <taxon>Metazoa</taxon>
        <taxon>Ecdysozoa</taxon>
        <taxon>Nematoda</taxon>
        <taxon>Chromadorea</taxon>
        <taxon>Rhabditida</taxon>
        <taxon>Rhabditina</taxon>
        <taxon>Rhabditomorpha</taxon>
        <taxon>Strongyloidea</taxon>
        <taxon>Strongylidae</taxon>
        <taxon>Strongylus</taxon>
    </lineage>
</organism>
<feature type="region of interest" description="Disordered" evidence="4">
    <location>
        <begin position="13"/>
        <end position="36"/>
    </location>
</feature>
<comment type="similarity">
    <text evidence="3">Belongs to the WD repeat GAD-1 family.</text>
</comment>
<protein>
    <recommendedName>
        <fullName evidence="7">Anaphase-promoting complex subunit 4 WD40 domain-containing protein</fullName>
    </recommendedName>
</protein>
<keyword evidence="2" id="KW-0677">Repeat</keyword>
<dbReference type="PANTHER" id="PTHR16017:SF0">
    <property type="entry name" value="WD REPEAT-CONTAINING PROTEIN 70"/>
    <property type="match status" value="1"/>
</dbReference>
<dbReference type="InterPro" id="IPR051858">
    <property type="entry name" value="WD_repeat_GAD-1"/>
</dbReference>
<dbReference type="GO" id="GO:0035861">
    <property type="term" value="C:site of double-strand break"/>
    <property type="evidence" value="ECO:0007669"/>
    <property type="project" value="TreeGrafter"/>
</dbReference>